<dbReference type="GO" id="GO:0035870">
    <property type="term" value="F:dITP diphosphatase activity"/>
    <property type="evidence" value="ECO:0007669"/>
    <property type="project" value="UniProtKB-UniRule"/>
</dbReference>
<comment type="catalytic activity">
    <reaction evidence="10">
        <text>ITP + H2O = IMP + diphosphate + H(+)</text>
        <dbReference type="Rhea" id="RHEA:29399"/>
        <dbReference type="ChEBI" id="CHEBI:15377"/>
        <dbReference type="ChEBI" id="CHEBI:15378"/>
        <dbReference type="ChEBI" id="CHEBI:33019"/>
        <dbReference type="ChEBI" id="CHEBI:58053"/>
        <dbReference type="ChEBI" id="CHEBI:61402"/>
        <dbReference type="EC" id="3.6.1.66"/>
    </reaction>
</comment>
<dbReference type="EMBL" id="JADGJQ010000020">
    <property type="protein sequence ID" value="KAJ3179560.1"/>
    <property type="molecule type" value="Genomic_DNA"/>
</dbReference>
<dbReference type="Proteomes" id="UP001212152">
    <property type="component" value="Unassembled WGS sequence"/>
</dbReference>
<dbReference type="GO" id="GO:0036222">
    <property type="term" value="F:XTP diphosphatase activity"/>
    <property type="evidence" value="ECO:0007669"/>
    <property type="project" value="UniProtKB-UniRule"/>
</dbReference>
<dbReference type="SUPFAM" id="SSF52972">
    <property type="entry name" value="ITPase-like"/>
    <property type="match status" value="1"/>
</dbReference>
<keyword evidence="5 10" id="KW-0378">Hydrolase</keyword>
<dbReference type="InterPro" id="IPR002637">
    <property type="entry name" value="RdgB/HAM1"/>
</dbReference>
<gene>
    <name evidence="12" type="primary">HAM1</name>
    <name evidence="12" type="ORF">HDU87_002766</name>
</gene>
<organism evidence="12 13">
    <name type="scientific">Geranomyces variabilis</name>
    <dbReference type="NCBI Taxonomy" id="109894"/>
    <lineage>
        <taxon>Eukaryota</taxon>
        <taxon>Fungi</taxon>
        <taxon>Fungi incertae sedis</taxon>
        <taxon>Chytridiomycota</taxon>
        <taxon>Chytridiomycota incertae sedis</taxon>
        <taxon>Chytridiomycetes</taxon>
        <taxon>Spizellomycetales</taxon>
        <taxon>Powellomycetaceae</taxon>
        <taxon>Geranomyces</taxon>
    </lineage>
</organism>
<keyword evidence="3 10" id="KW-0479">Metal-binding</keyword>
<proteinExistence type="inferred from homology"/>
<dbReference type="InterPro" id="IPR029001">
    <property type="entry name" value="ITPase-like_fam"/>
</dbReference>
<dbReference type="NCBIfam" id="TIGR00042">
    <property type="entry name" value="RdgB/HAM1 family non-canonical purine NTP pyrophosphatase"/>
    <property type="match status" value="1"/>
</dbReference>
<comment type="caution">
    <text evidence="12">The sequence shown here is derived from an EMBL/GenBank/DDBJ whole genome shotgun (WGS) entry which is preliminary data.</text>
</comment>
<dbReference type="GO" id="GO:0000166">
    <property type="term" value="F:nucleotide binding"/>
    <property type="evidence" value="ECO:0007669"/>
    <property type="project" value="UniProtKB-KW"/>
</dbReference>
<feature type="binding site" evidence="10">
    <location>
        <position position="40"/>
    </location>
    <ligand>
        <name>Mg(2+)</name>
        <dbReference type="ChEBI" id="CHEBI:18420"/>
    </ligand>
</feature>
<keyword evidence="6 10" id="KW-0460">Magnesium</keyword>
<protein>
    <recommendedName>
        <fullName evidence="10">Inosine triphosphate pyrophosphatase</fullName>
        <shortName evidence="10">ITPase</shortName>
        <shortName evidence="10">Inosine triphosphatase</shortName>
        <ecNumber evidence="10">3.6.1.66</ecNumber>
    </recommendedName>
    <alternativeName>
        <fullName evidence="10">Non-canonical purine NTP pyrophosphatase</fullName>
    </alternativeName>
    <alternativeName>
        <fullName evidence="10">Non-standard purine NTP pyrophosphatase</fullName>
    </alternativeName>
    <alternativeName>
        <fullName evidence="10">Nucleoside-triphosphate diphosphatase</fullName>
    </alternativeName>
    <alternativeName>
        <fullName evidence="10">Nucleoside-triphosphate pyrophosphatase</fullName>
        <shortName evidence="10">NTPase</shortName>
    </alternativeName>
    <alternativeName>
        <fullName evidence="10">XTP/dITP diphosphatase</fullName>
    </alternativeName>
</protein>
<feature type="binding site" evidence="10">
    <location>
        <position position="68"/>
    </location>
    <ligand>
        <name>Mg(2+)</name>
        <dbReference type="ChEBI" id="CHEBI:18420"/>
    </ligand>
</feature>
<comment type="cofactor">
    <cofactor evidence="10">
        <name>Mg(2+)</name>
        <dbReference type="ChEBI" id="CHEBI:18420"/>
    </cofactor>
    <cofactor evidence="10">
        <name>Mn(2+)</name>
        <dbReference type="ChEBI" id="CHEBI:29035"/>
    </cofactor>
    <text evidence="10">Binds 1 divalent metal cation per subunit; can use either Mg(2+) or Mn(2+).</text>
</comment>
<comment type="function">
    <text evidence="10">Pyrophosphatase that hydrolyzes non-canonical purine nucleotides such as inosine triphosphate (ITP), deoxyinosine triphosphate (dITP) or xanthosine 5'-triphosphate (XTP) to their respective monophosphate derivatives. The enzyme does not distinguish between the deoxy- and ribose forms. Probably excludes non-canonical purines from RNA and DNA precursor pools, thus preventing their incorporation into RNA and DNA and avoiding chromosomal lesions.</text>
</comment>
<evidence type="ECO:0000256" key="10">
    <source>
        <dbReference type="HAMAP-Rule" id="MF_03148"/>
    </source>
</evidence>
<evidence type="ECO:0000256" key="1">
    <source>
        <dbReference type="ARBA" id="ARBA00008023"/>
    </source>
</evidence>
<feature type="binding site" evidence="10">
    <location>
        <begin position="11"/>
        <end position="16"/>
    </location>
    <ligand>
        <name>ITP</name>
        <dbReference type="ChEBI" id="CHEBI:61402"/>
    </ligand>
</feature>
<feature type="binding site" evidence="10">
    <location>
        <begin position="68"/>
        <end position="69"/>
    </location>
    <ligand>
        <name>ITP</name>
        <dbReference type="ChEBI" id="CHEBI:61402"/>
    </ligand>
</feature>
<dbReference type="GO" id="GO:0005737">
    <property type="term" value="C:cytoplasm"/>
    <property type="evidence" value="ECO:0007669"/>
    <property type="project" value="UniProtKB-SubCell"/>
</dbReference>
<evidence type="ECO:0000256" key="7">
    <source>
        <dbReference type="ARBA" id="ARBA00023080"/>
    </source>
</evidence>
<keyword evidence="2 10" id="KW-0963">Cytoplasm</keyword>
<evidence type="ECO:0000256" key="6">
    <source>
        <dbReference type="ARBA" id="ARBA00022842"/>
    </source>
</evidence>
<reference evidence="12" key="1">
    <citation type="submission" date="2020-05" db="EMBL/GenBank/DDBJ databases">
        <title>Phylogenomic resolution of chytrid fungi.</title>
        <authorList>
            <person name="Stajich J.E."/>
            <person name="Amses K."/>
            <person name="Simmons R."/>
            <person name="Seto K."/>
            <person name="Myers J."/>
            <person name="Bonds A."/>
            <person name="Quandt C.A."/>
            <person name="Barry K."/>
            <person name="Liu P."/>
            <person name="Grigoriev I."/>
            <person name="Longcore J.E."/>
            <person name="James T.Y."/>
        </authorList>
    </citation>
    <scope>NUCLEOTIDE SEQUENCE</scope>
    <source>
        <strain evidence="12">JEL0379</strain>
    </source>
</reference>
<evidence type="ECO:0000256" key="3">
    <source>
        <dbReference type="ARBA" id="ARBA00022723"/>
    </source>
</evidence>
<dbReference type="InterPro" id="IPR027502">
    <property type="entry name" value="ITPase"/>
</dbReference>
<dbReference type="HAMAP" id="MF_03148">
    <property type="entry name" value="HAM1_NTPase"/>
    <property type="match status" value="1"/>
</dbReference>
<evidence type="ECO:0000313" key="12">
    <source>
        <dbReference type="EMBL" id="KAJ3179560.1"/>
    </source>
</evidence>
<dbReference type="PANTHER" id="PTHR11067:SF9">
    <property type="entry name" value="INOSINE TRIPHOSPHATE PYROPHOSPHATASE"/>
    <property type="match status" value="1"/>
</dbReference>
<keyword evidence="13" id="KW-1185">Reference proteome</keyword>
<comment type="similarity">
    <text evidence="1 10 11">Belongs to the HAM1 NTPase family.</text>
</comment>
<dbReference type="EC" id="3.6.1.66" evidence="10"/>
<feature type="binding site" evidence="10">
    <location>
        <begin position="143"/>
        <end position="146"/>
    </location>
    <ligand>
        <name>ITP</name>
        <dbReference type="ChEBI" id="CHEBI:61402"/>
    </ligand>
</feature>
<evidence type="ECO:0000256" key="11">
    <source>
        <dbReference type="RuleBase" id="RU003781"/>
    </source>
</evidence>
<dbReference type="GO" id="GO:0009204">
    <property type="term" value="P:deoxyribonucleoside triphosphate catabolic process"/>
    <property type="evidence" value="ECO:0007669"/>
    <property type="project" value="UniProtKB-UniRule"/>
</dbReference>
<keyword evidence="4 10" id="KW-0547">Nucleotide-binding</keyword>
<evidence type="ECO:0000313" key="13">
    <source>
        <dbReference type="Proteomes" id="UP001212152"/>
    </source>
</evidence>
<evidence type="ECO:0000256" key="2">
    <source>
        <dbReference type="ARBA" id="ARBA00022490"/>
    </source>
</evidence>
<comment type="subcellular location">
    <subcellularLocation>
        <location evidence="10">Cytoplasm</location>
    </subcellularLocation>
    <subcellularLocation>
        <location evidence="10">Nucleus</location>
    </subcellularLocation>
</comment>
<comment type="catalytic activity">
    <reaction evidence="10">
        <text>dITP + H2O = dIMP + diphosphate + H(+)</text>
        <dbReference type="Rhea" id="RHEA:28342"/>
        <dbReference type="ChEBI" id="CHEBI:15377"/>
        <dbReference type="ChEBI" id="CHEBI:15378"/>
        <dbReference type="ChEBI" id="CHEBI:33019"/>
        <dbReference type="ChEBI" id="CHEBI:61194"/>
        <dbReference type="ChEBI" id="CHEBI:61382"/>
        <dbReference type="EC" id="3.6.1.66"/>
    </reaction>
</comment>
<name>A0AAD5TQV4_9FUNG</name>
<sequence length="185" mass="20371">MPHIDNITFVTGNANKLREVQAILSPAGINIRSESLDLPELQGTLTQVSSEKARTAANLLKCPVLTEDTSLCFTAMNGLPGPYIKWFMQGLGHEGLNRMLVGFDDKSADAVCTFAYCEPGKEPVVFEGRTRGKIVPARGPTTFGWDAVFQPAGFEETYAEMDKDIKNTISHRYLSLQKVLDFLKA</sequence>
<evidence type="ECO:0000256" key="5">
    <source>
        <dbReference type="ARBA" id="ARBA00022801"/>
    </source>
</evidence>
<evidence type="ECO:0000256" key="4">
    <source>
        <dbReference type="ARBA" id="ARBA00022741"/>
    </source>
</evidence>
<comment type="catalytic activity">
    <reaction evidence="10">
        <text>XTP + H2O = XMP + diphosphate + H(+)</text>
        <dbReference type="Rhea" id="RHEA:28610"/>
        <dbReference type="ChEBI" id="CHEBI:15377"/>
        <dbReference type="ChEBI" id="CHEBI:15378"/>
        <dbReference type="ChEBI" id="CHEBI:33019"/>
        <dbReference type="ChEBI" id="CHEBI:57464"/>
        <dbReference type="ChEBI" id="CHEBI:61314"/>
        <dbReference type="EC" id="3.6.1.66"/>
    </reaction>
</comment>
<keyword evidence="8 10" id="KW-0464">Manganese</keyword>
<evidence type="ECO:0000256" key="8">
    <source>
        <dbReference type="ARBA" id="ARBA00023211"/>
    </source>
</evidence>
<evidence type="ECO:0000256" key="9">
    <source>
        <dbReference type="ARBA" id="ARBA00023242"/>
    </source>
</evidence>
<dbReference type="Gene3D" id="3.90.950.10">
    <property type="match status" value="1"/>
</dbReference>
<dbReference type="CDD" id="cd00515">
    <property type="entry name" value="HAM1"/>
    <property type="match status" value="1"/>
</dbReference>
<dbReference type="AlphaFoldDB" id="A0AAD5TQV4"/>
<keyword evidence="7 10" id="KW-0546">Nucleotide metabolism</keyword>
<dbReference type="Pfam" id="PF01725">
    <property type="entry name" value="Ham1p_like"/>
    <property type="match status" value="1"/>
</dbReference>
<dbReference type="GO" id="GO:0009117">
    <property type="term" value="P:nucleotide metabolic process"/>
    <property type="evidence" value="ECO:0007669"/>
    <property type="project" value="UniProtKB-KW"/>
</dbReference>
<dbReference type="GO" id="GO:0046872">
    <property type="term" value="F:metal ion binding"/>
    <property type="evidence" value="ECO:0007669"/>
    <property type="project" value="UniProtKB-KW"/>
</dbReference>
<dbReference type="GO" id="GO:0036220">
    <property type="term" value="F:ITP diphosphatase activity"/>
    <property type="evidence" value="ECO:0007669"/>
    <property type="project" value="UniProtKB-UniRule"/>
</dbReference>
<dbReference type="GO" id="GO:0005634">
    <property type="term" value="C:nucleus"/>
    <property type="evidence" value="ECO:0007669"/>
    <property type="project" value="UniProtKB-SubCell"/>
</dbReference>
<dbReference type="FunFam" id="3.90.950.10:FF:000009">
    <property type="entry name" value="Inosine triphosphate pyrophosphatase"/>
    <property type="match status" value="1"/>
</dbReference>
<accession>A0AAD5TQV4</accession>
<feature type="binding site" evidence="10">
    <location>
        <position position="166"/>
    </location>
    <ligand>
        <name>ITP</name>
        <dbReference type="ChEBI" id="CHEBI:61402"/>
    </ligand>
</feature>
<dbReference type="PANTHER" id="PTHR11067">
    <property type="entry name" value="INOSINE TRIPHOSPHATE PYROPHOSPHATASE/HAM1 PROTEIN"/>
    <property type="match status" value="1"/>
</dbReference>
<feature type="binding site" evidence="10">
    <location>
        <position position="52"/>
    </location>
    <ligand>
        <name>ITP</name>
        <dbReference type="ChEBI" id="CHEBI:61402"/>
    </ligand>
</feature>
<keyword evidence="9 10" id="KW-0539">Nucleus</keyword>
<comment type="subunit">
    <text evidence="10">Homodimer.</text>
</comment>
<feature type="binding site" evidence="10">
    <location>
        <begin position="171"/>
        <end position="172"/>
    </location>
    <ligand>
        <name>ITP</name>
        <dbReference type="ChEBI" id="CHEBI:61402"/>
    </ligand>
</feature>